<dbReference type="GO" id="GO:0004222">
    <property type="term" value="F:metalloendopeptidase activity"/>
    <property type="evidence" value="ECO:0007669"/>
    <property type="project" value="InterPro"/>
</dbReference>
<dbReference type="InterPro" id="IPR000642">
    <property type="entry name" value="Peptidase_M41"/>
</dbReference>
<dbReference type="Proteomes" id="UP000322454">
    <property type="component" value="Unassembled WGS sequence"/>
</dbReference>
<comment type="caution">
    <text evidence="3">The sequence shown here is derived from an EMBL/GenBank/DDBJ whole genome shotgun (WGS) entry which is preliminary data.</text>
</comment>
<dbReference type="SUPFAM" id="SSF140990">
    <property type="entry name" value="FtsH protease domain-like"/>
    <property type="match status" value="1"/>
</dbReference>
<organism evidence="3 4">
    <name type="scientific">Candidatus Acidulodesulfobacterium acidiphilum</name>
    <dbReference type="NCBI Taxonomy" id="2597224"/>
    <lineage>
        <taxon>Bacteria</taxon>
        <taxon>Deltaproteobacteria</taxon>
        <taxon>Candidatus Acidulodesulfobacterales</taxon>
        <taxon>Candidatus Acidulodesulfobacterium</taxon>
    </lineage>
</organism>
<evidence type="ECO:0000313" key="4">
    <source>
        <dbReference type="Proteomes" id="UP000322454"/>
    </source>
</evidence>
<evidence type="ECO:0000313" key="3">
    <source>
        <dbReference type="EMBL" id="RZV37031.1"/>
    </source>
</evidence>
<dbReference type="GO" id="GO:0006508">
    <property type="term" value="P:proteolysis"/>
    <property type="evidence" value="ECO:0007669"/>
    <property type="project" value="InterPro"/>
</dbReference>
<evidence type="ECO:0000259" key="2">
    <source>
        <dbReference type="Pfam" id="PF01434"/>
    </source>
</evidence>
<dbReference type="Pfam" id="PF01434">
    <property type="entry name" value="Peptidase_M41"/>
    <property type="match status" value="1"/>
</dbReference>
<feature type="region of interest" description="Disordered" evidence="1">
    <location>
        <begin position="65"/>
        <end position="99"/>
    </location>
</feature>
<sequence>QHKDYSESTAVSIDQEVKEIITSNHERARQILTENIDILKDISLKLIEKESLSGKEIDEIIIAHKPDYKTNESESEEEKADQAQGGKDGESNEGIDIED</sequence>
<reference evidence="3 4" key="1">
    <citation type="submission" date="2019-01" db="EMBL/GenBank/DDBJ databases">
        <title>Insights into ecological role of a new deltaproteobacterial order Candidatus Sinidesulfobacterales (Sva0485) by metagenomics and metatranscriptomics.</title>
        <authorList>
            <person name="Tan S."/>
            <person name="Liu J."/>
            <person name="Fang Y."/>
            <person name="Hedlund B."/>
            <person name="Lian Z.-H."/>
            <person name="Huang L.-Y."/>
            <person name="Li J.-T."/>
            <person name="Huang L.-N."/>
            <person name="Li W.-J."/>
            <person name="Jiang H.-C."/>
            <person name="Dong H.-L."/>
            <person name="Shu W.-S."/>
        </authorList>
    </citation>
    <scope>NUCLEOTIDE SEQUENCE [LARGE SCALE GENOMIC DNA]</scope>
    <source>
        <strain evidence="3">AP4</strain>
    </source>
</reference>
<name>A0A520X780_9DELT</name>
<dbReference type="GO" id="GO:0005524">
    <property type="term" value="F:ATP binding"/>
    <property type="evidence" value="ECO:0007669"/>
    <property type="project" value="InterPro"/>
</dbReference>
<proteinExistence type="predicted"/>
<feature type="domain" description="Peptidase M41" evidence="2">
    <location>
        <begin position="2"/>
        <end position="60"/>
    </location>
</feature>
<accession>A0A520X780</accession>
<protein>
    <submittedName>
        <fullName evidence="3">Cell division protein FtsH</fullName>
    </submittedName>
</protein>
<dbReference type="GO" id="GO:0051301">
    <property type="term" value="P:cell division"/>
    <property type="evidence" value="ECO:0007669"/>
    <property type="project" value="UniProtKB-KW"/>
</dbReference>
<dbReference type="InterPro" id="IPR037219">
    <property type="entry name" value="Peptidase_M41-like"/>
</dbReference>
<dbReference type="Gene3D" id="1.20.58.760">
    <property type="entry name" value="Peptidase M41"/>
    <property type="match status" value="1"/>
</dbReference>
<evidence type="ECO:0000256" key="1">
    <source>
        <dbReference type="SAM" id="MobiDB-lite"/>
    </source>
</evidence>
<keyword evidence="3" id="KW-0131">Cell cycle</keyword>
<keyword evidence="3" id="KW-0132">Cell division</keyword>
<dbReference type="GO" id="GO:0004176">
    <property type="term" value="F:ATP-dependent peptidase activity"/>
    <property type="evidence" value="ECO:0007669"/>
    <property type="project" value="InterPro"/>
</dbReference>
<dbReference type="EMBL" id="SHMQ01000046">
    <property type="protein sequence ID" value="RZV37031.1"/>
    <property type="molecule type" value="Genomic_DNA"/>
</dbReference>
<gene>
    <name evidence="3" type="ORF">EVJ48_09590</name>
</gene>
<feature type="non-terminal residue" evidence="3">
    <location>
        <position position="1"/>
    </location>
</feature>
<dbReference type="AlphaFoldDB" id="A0A520X780"/>